<dbReference type="EMBL" id="CANI01000028">
    <property type="protein sequence ID" value="CCM77166.1"/>
    <property type="molecule type" value="Genomic_DNA"/>
</dbReference>
<organism evidence="3 4">
    <name type="scientific">Rhizobium mesoamericanum STM3625</name>
    <dbReference type="NCBI Taxonomy" id="1211777"/>
    <lineage>
        <taxon>Bacteria</taxon>
        <taxon>Pseudomonadati</taxon>
        <taxon>Pseudomonadota</taxon>
        <taxon>Alphaproteobacteria</taxon>
        <taxon>Hyphomicrobiales</taxon>
        <taxon>Rhizobiaceae</taxon>
        <taxon>Rhizobium/Agrobacterium group</taxon>
        <taxon>Rhizobium</taxon>
    </lineage>
</organism>
<accession>K0PL76</accession>
<dbReference type="HOGENOM" id="CLU_079888_0_0_5"/>
<dbReference type="InterPro" id="IPR009642">
    <property type="entry name" value="DUF1236"/>
</dbReference>
<evidence type="ECO:0000313" key="4">
    <source>
        <dbReference type="Proteomes" id="UP000009319"/>
    </source>
</evidence>
<dbReference type="Pfam" id="PF06823">
    <property type="entry name" value="DUF1236"/>
    <property type="match status" value="1"/>
</dbReference>
<comment type="caution">
    <text evidence="3">The sequence shown here is derived from an EMBL/GenBank/DDBJ whole genome shotgun (WGS) entry which is preliminary data.</text>
</comment>
<feature type="compositionally biased region" description="Polar residues" evidence="1">
    <location>
        <begin position="87"/>
        <end position="112"/>
    </location>
</feature>
<dbReference type="Proteomes" id="UP000009319">
    <property type="component" value="Unassembled WGS sequence"/>
</dbReference>
<keyword evidence="2" id="KW-0732">Signal</keyword>
<evidence type="ECO:0000256" key="1">
    <source>
        <dbReference type="SAM" id="MobiDB-lite"/>
    </source>
</evidence>
<feature type="signal peptide" evidence="2">
    <location>
        <begin position="1"/>
        <end position="23"/>
    </location>
</feature>
<name>K0PL76_9HYPH</name>
<keyword evidence="4" id="KW-1185">Reference proteome</keyword>
<reference evidence="3 4" key="1">
    <citation type="journal article" date="2013" name="Genome Announc.">
        <title>Draft Genome Sequence of Rhizobium mesoamericanum STM3625, a Nitrogen-Fixing Symbiont of Mimosa pudica Isolated in French Guiana (South America).</title>
        <authorList>
            <person name="Moulin L."/>
            <person name="Mornico D."/>
            <person name="Melkonian R."/>
            <person name="Klonowska A."/>
        </authorList>
    </citation>
    <scope>NUCLEOTIDE SEQUENCE [LARGE SCALE GENOMIC DNA]</scope>
    <source>
        <strain evidence="3 4">STM3625</strain>
    </source>
</reference>
<evidence type="ECO:0000313" key="3">
    <source>
        <dbReference type="EMBL" id="CCM77166.1"/>
    </source>
</evidence>
<proteinExistence type="predicted"/>
<feature type="compositionally biased region" description="Low complexity" evidence="1">
    <location>
        <begin position="67"/>
        <end position="79"/>
    </location>
</feature>
<feature type="compositionally biased region" description="Low complexity" evidence="1">
    <location>
        <begin position="114"/>
        <end position="139"/>
    </location>
</feature>
<evidence type="ECO:0000256" key="2">
    <source>
        <dbReference type="SAM" id="SignalP"/>
    </source>
</evidence>
<dbReference type="STRING" id="1211777.BN77_4218"/>
<feature type="region of interest" description="Disordered" evidence="1">
    <location>
        <begin position="27"/>
        <end position="139"/>
    </location>
</feature>
<protein>
    <recommendedName>
        <fullName evidence="5">DUF1236 domain-containing protein</fullName>
    </recommendedName>
</protein>
<gene>
    <name evidence="3" type="ORF">BN77_4218</name>
</gene>
<dbReference type="AlphaFoldDB" id="K0PL76"/>
<feature type="chain" id="PRO_5003835559" description="DUF1236 domain-containing protein" evidence="2">
    <location>
        <begin position="24"/>
        <end position="222"/>
    </location>
</feature>
<evidence type="ECO:0008006" key="5">
    <source>
        <dbReference type="Google" id="ProtNLM"/>
    </source>
</evidence>
<dbReference type="eggNOG" id="COG3064">
    <property type="taxonomic scope" value="Bacteria"/>
</dbReference>
<dbReference type="RefSeq" id="WP_007535135.1">
    <property type="nucleotide sequence ID" value="NZ_HF536772.1"/>
</dbReference>
<dbReference type="Gene3D" id="3.10.450.160">
    <property type="entry name" value="inner membrane protein cigr"/>
    <property type="match status" value="1"/>
</dbReference>
<sequence>MKTRLTMILAALSISVSPLTTFAQQAIQGGGQPQSGSAACPSPDATGACPQPEKGKSTQQKSGQGAGTQQNAQQPANNALPGGSASGKASSETKTKLPGSQESSGSAMTKQKSTTEPSNETTGSTTTKNQTSNTTTNVNISTEQQTEIRQALKEVHVAPVKETDFNVSVGTTIPKKIRLATLPPRIVKIVPEYKGYRYFVLADGRIVIVDPDSLEIVYIIAA</sequence>